<reference evidence="2" key="1">
    <citation type="journal article" date="2013" name="Nat. Commun.">
        <title>Whole-genome sequencing of Oryza brachyantha reveals mechanisms underlying Oryza genome evolution.</title>
        <authorList>
            <person name="Chen J."/>
            <person name="Huang Q."/>
            <person name="Gao D."/>
            <person name="Wang J."/>
            <person name="Lang Y."/>
            <person name="Liu T."/>
            <person name="Li B."/>
            <person name="Bai Z."/>
            <person name="Luis Goicoechea J."/>
            <person name="Liang C."/>
            <person name="Chen C."/>
            <person name="Zhang W."/>
            <person name="Sun S."/>
            <person name="Liao Y."/>
            <person name="Zhang X."/>
            <person name="Yang L."/>
            <person name="Song C."/>
            <person name="Wang M."/>
            <person name="Shi J."/>
            <person name="Liu G."/>
            <person name="Liu J."/>
            <person name="Zhou H."/>
            <person name="Zhou W."/>
            <person name="Yu Q."/>
            <person name="An N."/>
            <person name="Chen Y."/>
            <person name="Cai Q."/>
            <person name="Wang B."/>
            <person name="Liu B."/>
            <person name="Min J."/>
            <person name="Huang Y."/>
            <person name="Wu H."/>
            <person name="Li Z."/>
            <person name="Zhang Y."/>
            <person name="Yin Y."/>
            <person name="Song W."/>
            <person name="Jiang J."/>
            <person name="Jackson S.A."/>
            <person name="Wing R.A."/>
            <person name="Wang J."/>
            <person name="Chen M."/>
        </authorList>
    </citation>
    <scope>NUCLEOTIDE SEQUENCE [LARGE SCALE GENOMIC DNA]</scope>
    <source>
        <strain evidence="2">cv. IRGC 101232</strain>
    </source>
</reference>
<accession>J3N7J7</accession>
<organism evidence="2">
    <name type="scientific">Oryza brachyantha</name>
    <name type="common">malo sina</name>
    <dbReference type="NCBI Taxonomy" id="4533"/>
    <lineage>
        <taxon>Eukaryota</taxon>
        <taxon>Viridiplantae</taxon>
        <taxon>Streptophyta</taxon>
        <taxon>Embryophyta</taxon>
        <taxon>Tracheophyta</taxon>
        <taxon>Spermatophyta</taxon>
        <taxon>Magnoliopsida</taxon>
        <taxon>Liliopsida</taxon>
        <taxon>Poales</taxon>
        <taxon>Poaceae</taxon>
        <taxon>BOP clade</taxon>
        <taxon>Oryzoideae</taxon>
        <taxon>Oryzeae</taxon>
        <taxon>Oryzinae</taxon>
        <taxon>Oryza</taxon>
    </lineage>
</organism>
<dbReference type="Proteomes" id="UP000006038">
    <property type="component" value="Chromosome 11"/>
</dbReference>
<keyword evidence="3" id="KW-1185">Reference proteome</keyword>
<reference evidence="2" key="2">
    <citation type="submission" date="2013-04" db="UniProtKB">
        <authorList>
            <consortium name="EnsemblPlants"/>
        </authorList>
    </citation>
    <scope>IDENTIFICATION</scope>
</reference>
<evidence type="ECO:0000313" key="2">
    <source>
        <dbReference type="EnsemblPlants" id="OB11G17830.1"/>
    </source>
</evidence>
<protein>
    <submittedName>
        <fullName evidence="2">Uncharacterized protein</fullName>
    </submittedName>
</protein>
<dbReference type="EnsemblPlants" id="OB11G17830.1">
    <property type="protein sequence ID" value="OB11G17830.1"/>
    <property type="gene ID" value="OB11G17830"/>
</dbReference>
<dbReference type="Gramene" id="OB11G17830.1">
    <property type="protein sequence ID" value="OB11G17830.1"/>
    <property type="gene ID" value="OB11G17830"/>
</dbReference>
<dbReference type="HOGENOM" id="CLU_1079166_0_0_1"/>
<proteinExistence type="predicted"/>
<feature type="region of interest" description="Disordered" evidence="1">
    <location>
        <begin position="223"/>
        <end position="258"/>
    </location>
</feature>
<evidence type="ECO:0000256" key="1">
    <source>
        <dbReference type="SAM" id="MobiDB-lite"/>
    </source>
</evidence>
<name>J3N7J7_ORYBR</name>
<dbReference type="AlphaFoldDB" id="J3N7J7"/>
<evidence type="ECO:0000313" key="3">
    <source>
        <dbReference type="Proteomes" id="UP000006038"/>
    </source>
</evidence>
<sequence>MSEIIFRNDSTYLIDHVTFSDTCKIITSSLMMNLTVSVANKVGDLERWSQELDAHEHALQQASCSASRLFGSLSSSPTRVDLEATIETLQLKLKGGLPMVSALVECVVEAARVAGAKVLTQKVREGREFGWLSRRLDQLAVGLRAVSDDVNKMTQWSSIDLARKVAEGILMSFLARNSDLDPFFPLDNFPAGTDVKTVRSAIGNVACKIVVGFRGLAPKFSLAPPATKESGLECTSSGSDGDDPEYRQLDPNLNAPKA</sequence>